<organism evidence="1 2">
    <name type="scientific">Paramecium primaurelia</name>
    <dbReference type="NCBI Taxonomy" id="5886"/>
    <lineage>
        <taxon>Eukaryota</taxon>
        <taxon>Sar</taxon>
        <taxon>Alveolata</taxon>
        <taxon>Ciliophora</taxon>
        <taxon>Intramacronucleata</taxon>
        <taxon>Oligohymenophorea</taxon>
        <taxon>Peniculida</taxon>
        <taxon>Parameciidae</taxon>
        <taxon>Paramecium</taxon>
    </lineage>
</organism>
<proteinExistence type="predicted"/>
<gene>
    <name evidence="1" type="ORF">PPRIM_AZ9-3.1.T0050082</name>
</gene>
<evidence type="ECO:0000313" key="1">
    <source>
        <dbReference type="EMBL" id="CAD8043431.1"/>
    </source>
</evidence>
<sequence>MMINQLFLFGLFKKPKSDHGNIIRCSIINITPIDIQLFQDNLLFLSDNGIYDEKQLLLYSQNNSQAIFASENHIYIAHDNIIDILSSWNIVKTIQLPKGLIIYDFIVVHDEIYITLDYQISDLLGFYFQTKSFSLLKCDFEGNCEFQYEISGVHLSGIELLNDKIYIADTFQKTLNVYDLNYNQLQTIQLDDGPKRLIKIVDKLYFTAIPKLIELLTLPKFTSLYQYDDLEGLQKLVTFENFYYVGVQYKEEIIMGNHKCF</sequence>
<evidence type="ECO:0000313" key="2">
    <source>
        <dbReference type="Proteomes" id="UP000688137"/>
    </source>
</evidence>
<comment type="caution">
    <text evidence="1">The sequence shown here is derived from an EMBL/GenBank/DDBJ whole genome shotgun (WGS) entry which is preliminary data.</text>
</comment>
<keyword evidence="2" id="KW-1185">Reference proteome</keyword>
<name>A0A8S1JNC5_PARPR</name>
<dbReference type="Proteomes" id="UP000688137">
    <property type="component" value="Unassembled WGS sequence"/>
</dbReference>
<protein>
    <submittedName>
        <fullName evidence="1">Uncharacterized protein</fullName>
    </submittedName>
</protein>
<dbReference type="AlphaFoldDB" id="A0A8S1JNC5"/>
<dbReference type="EMBL" id="CAJJDM010000002">
    <property type="protein sequence ID" value="CAD8043431.1"/>
    <property type="molecule type" value="Genomic_DNA"/>
</dbReference>
<accession>A0A8S1JNC5</accession>
<dbReference type="OMA" id="FENFYYV"/>
<reference evidence="1" key="1">
    <citation type="submission" date="2021-01" db="EMBL/GenBank/DDBJ databases">
        <authorList>
            <consortium name="Genoscope - CEA"/>
            <person name="William W."/>
        </authorList>
    </citation>
    <scope>NUCLEOTIDE SEQUENCE</scope>
</reference>